<dbReference type="GO" id="GO:0006508">
    <property type="term" value="P:proteolysis"/>
    <property type="evidence" value="ECO:0007669"/>
    <property type="project" value="UniProtKB-KW"/>
</dbReference>
<feature type="transmembrane region" description="Helical" evidence="11">
    <location>
        <begin position="178"/>
        <end position="198"/>
    </location>
</feature>
<comment type="subcellular location">
    <subcellularLocation>
        <location evidence="2">Membrane</location>
        <topology evidence="2">Multi-pass membrane protein</topology>
    </subcellularLocation>
</comment>
<evidence type="ECO:0000256" key="10">
    <source>
        <dbReference type="ARBA" id="ARBA00023136"/>
    </source>
</evidence>
<dbReference type="GO" id="GO:0016020">
    <property type="term" value="C:membrane"/>
    <property type="evidence" value="ECO:0007669"/>
    <property type="project" value="UniProtKB-SubCell"/>
</dbReference>
<dbReference type="SUPFAM" id="SSF50156">
    <property type="entry name" value="PDZ domain-like"/>
    <property type="match status" value="1"/>
</dbReference>
<accession>G8PDC0</accession>
<dbReference type="PANTHER" id="PTHR42837">
    <property type="entry name" value="REGULATOR OF SIGMA-E PROTEASE RSEP"/>
    <property type="match status" value="1"/>
</dbReference>
<evidence type="ECO:0000256" key="1">
    <source>
        <dbReference type="ARBA" id="ARBA00001947"/>
    </source>
</evidence>
<dbReference type="CDD" id="cd06163">
    <property type="entry name" value="S2P-M50_PDZ_RseP-like"/>
    <property type="match status" value="1"/>
</dbReference>
<dbReference type="eggNOG" id="COG0750">
    <property type="taxonomic scope" value="Bacteria"/>
</dbReference>
<keyword evidence="8 11" id="KW-1133">Transmembrane helix</keyword>
<dbReference type="SMART" id="SM00228">
    <property type="entry name" value="PDZ"/>
    <property type="match status" value="1"/>
</dbReference>
<dbReference type="Gene3D" id="2.30.42.10">
    <property type="match status" value="1"/>
</dbReference>
<keyword evidence="11" id="KW-0479">Metal-binding</keyword>
<keyword evidence="6 11" id="KW-0378">Hydrolase</keyword>
<dbReference type="AlphaFoldDB" id="G8PDC0"/>
<dbReference type="STRING" id="701521.PECL_987"/>
<dbReference type="InterPro" id="IPR041489">
    <property type="entry name" value="PDZ_6"/>
</dbReference>
<dbReference type="CDD" id="cd23081">
    <property type="entry name" value="cpPDZ_EcRseP-like"/>
    <property type="match status" value="1"/>
</dbReference>
<keyword evidence="4" id="KW-0645">Protease</keyword>
<proteinExistence type="inferred from homology"/>
<keyword evidence="10 11" id="KW-0472">Membrane</keyword>
<dbReference type="HOGENOM" id="CLU_025778_1_0_9"/>
<dbReference type="NCBIfam" id="TIGR00054">
    <property type="entry name" value="RIP metalloprotease RseP"/>
    <property type="match status" value="1"/>
</dbReference>
<evidence type="ECO:0000313" key="14">
    <source>
        <dbReference type="Proteomes" id="UP000005444"/>
    </source>
</evidence>
<dbReference type="EC" id="3.4.24.-" evidence="11"/>
<dbReference type="InterPro" id="IPR001478">
    <property type="entry name" value="PDZ"/>
</dbReference>
<dbReference type="Pfam" id="PF17820">
    <property type="entry name" value="PDZ_6"/>
    <property type="match status" value="1"/>
</dbReference>
<keyword evidence="9 11" id="KW-0482">Metalloprotease</keyword>
<evidence type="ECO:0000256" key="8">
    <source>
        <dbReference type="ARBA" id="ARBA00022989"/>
    </source>
</evidence>
<keyword evidence="5 11" id="KW-0812">Transmembrane</keyword>
<comment type="cofactor">
    <cofactor evidence="1 11">
        <name>Zn(2+)</name>
        <dbReference type="ChEBI" id="CHEBI:29105"/>
    </cofactor>
</comment>
<gene>
    <name evidence="13" type="primary">rseP</name>
    <name evidence="13" type="ordered locus">PECL_987</name>
</gene>
<dbReference type="PANTHER" id="PTHR42837:SF2">
    <property type="entry name" value="MEMBRANE METALLOPROTEASE ARASP2, CHLOROPLASTIC-RELATED"/>
    <property type="match status" value="1"/>
</dbReference>
<evidence type="ECO:0000256" key="4">
    <source>
        <dbReference type="ARBA" id="ARBA00022670"/>
    </source>
</evidence>
<protein>
    <recommendedName>
        <fullName evidence="11">Zinc metalloprotease</fullName>
        <ecNumber evidence="11">3.4.24.-</ecNumber>
    </recommendedName>
</protein>
<evidence type="ECO:0000256" key="11">
    <source>
        <dbReference type="RuleBase" id="RU362031"/>
    </source>
</evidence>
<feature type="domain" description="PDZ" evidence="12">
    <location>
        <begin position="193"/>
        <end position="262"/>
    </location>
</feature>
<evidence type="ECO:0000259" key="12">
    <source>
        <dbReference type="SMART" id="SM00228"/>
    </source>
</evidence>
<dbReference type="KEGG" id="pce:PECL_987"/>
<comment type="similarity">
    <text evidence="3 11">Belongs to the peptidase M50B family.</text>
</comment>
<feature type="transmembrane region" description="Helical" evidence="11">
    <location>
        <begin position="6"/>
        <end position="27"/>
    </location>
</feature>
<evidence type="ECO:0000256" key="9">
    <source>
        <dbReference type="ARBA" id="ARBA00023049"/>
    </source>
</evidence>
<dbReference type="GO" id="GO:0004222">
    <property type="term" value="F:metalloendopeptidase activity"/>
    <property type="evidence" value="ECO:0007669"/>
    <property type="project" value="InterPro"/>
</dbReference>
<dbReference type="RefSeq" id="WP_014215452.1">
    <property type="nucleotide sequence ID" value="NC_016605.1"/>
</dbReference>
<keyword evidence="14" id="KW-1185">Reference proteome</keyword>
<sequence length="423" mass="46832">MSVLTTIVTFIIVFGILVVVHEFGHFWMARRSGILVREFSIGMGPKIVDLKSKGTTFTIRVLPIGGYVRMAGIDEEDDELKPGQQVILSTDQKNIVTKIDASNHPNVGVGFPFEVVKYDLVNDLFIEGYQNGNEDKLLRLGVDHDATIVEANNVEVRIAPHDVQFQAAKLWKRMLTNFAGPFNNFVLAIVVFAVLGILQGSVPTNSNKVNVVDNGIAAKAGLKNNDTITKINDIKIKNWSEISENISNKANQNVTLTVQRQSQKKIIQLKPKEVNNGGKKVGMIGIETTSTRNLLSRVLYGFTGTWEMTERLFGAIGQMFHGFSLNDLGGPVAIYATTSQATRQGFTSVLFVLAFLSLNLGIVNLFPIPALDGGKLLLNIIEAIRRKPIKPETENIITLIGFGFLMLLMILVTWNDIQRYFIK</sequence>
<reference evidence="13 14" key="1">
    <citation type="journal article" date="2012" name="J. Bacteriol.">
        <title>Complete Genome Sequence of the Beer Spoilage Organism Pediococcus claussenii ATCC BAA-344T.</title>
        <authorList>
            <person name="Pittet V."/>
            <person name="Abegunde T."/>
            <person name="Marfleet T."/>
            <person name="Haakensen M."/>
            <person name="Morrow K."/>
            <person name="Jayaprakash T."/>
            <person name="Schroeder K."/>
            <person name="Trost B."/>
            <person name="Byrns S."/>
            <person name="Bergsveinson J."/>
            <person name="Kusalik A."/>
            <person name="Ziola B."/>
        </authorList>
    </citation>
    <scope>NUCLEOTIDE SEQUENCE [LARGE SCALE GENOMIC DNA]</scope>
    <source>
        <strain evidence="13 14">ATCC BAA-344</strain>
    </source>
</reference>
<evidence type="ECO:0000256" key="5">
    <source>
        <dbReference type="ARBA" id="ARBA00022692"/>
    </source>
</evidence>
<dbReference type="EMBL" id="CP003137">
    <property type="protein sequence ID" value="AEV95255.1"/>
    <property type="molecule type" value="Genomic_DNA"/>
</dbReference>
<evidence type="ECO:0000256" key="2">
    <source>
        <dbReference type="ARBA" id="ARBA00004141"/>
    </source>
</evidence>
<dbReference type="GO" id="GO:0046872">
    <property type="term" value="F:metal ion binding"/>
    <property type="evidence" value="ECO:0007669"/>
    <property type="project" value="UniProtKB-KW"/>
</dbReference>
<name>G8PDC0_PEDCP</name>
<feature type="transmembrane region" description="Helical" evidence="11">
    <location>
        <begin position="395"/>
        <end position="414"/>
    </location>
</feature>
<dbReference type="Proteomes" id="UP000005444">
    <property type="component" value="Chromosome"/>
</dbReference>
<keyword evidence="7 11" id="KW-0862">Zinc</keyword>
<dbReference type="InterPro" id="IPR036034">
    <property type="entry name" value="PDZ_sf"/>
</dbReference>
<evidence type="ECO:0000256" key="3">
    <source>
        <dbReference type="ARBA" id="ARBA00007931"/>
    </source>
</evidence>
<organism evidence="13 14">
    <name type="scientific">Pediococcus claussenii (strain ATCC BAA-344 / DSM 14800 / JCM 18046 / KCTC 3811 / LMG 21948 / P06)</name>
    <dbReference type="NCBI Taxonomy" id="701521"/>
    <lineage>
        <taxon>Bacteria</taxon>
        <taxon>Bacillati</taxon>
        <taxon>Bacillota</taxon>
        <taxon>Bacilli</taxon>
        <taxon>Lactobacillales</taxon>
        <taxon>Lactobacillaceae</taxon>
        <taxon>Pediococcus</taxon>
    </lineage>
</organism>
<dbReference type="InterPro" id="IPR008915">
    <property type="entry name" value="Peptidase_M50"/>
</dbReference>
<evidence type="ECO:0000256" key="7">
    <source>
        <dbReference type="ARBA" id="ARBA00022833"/>
    </source>
</evidence>
<evidence type="ECO:0000313" key="13">
    <source>
        <dbReference type="EMBL" id="AEV95255.1"/>
    </source>
</evidence>
<dbReference type="InterPro" id="IPR004387">
    <property type="entry name" value="Pept_M50_Zn"/>
</dbReference>
<dbReference type="Pfam" id="PF02163">
    <property type="entry name" value="Peptidase_M50"/>
    <property type="match status" value="1"/>
</dbReference>
<evidence type="ECO:0000256" key="6">
    <source>
        <dbReference type="ARBA" id="ARBA00022801"/>
    </source>
</evidence>
<dbReference type="PATRIC" id="fig|701521.8.peg.934"/>
<feature type="transmembrane region" description="Helical" evidence="11">
    <location>
        <begin position="345"/>
        <end position="366"/>
    </location>
</feature>